<evidence type="ECO:0000259" key="2">
    <source>
        <dbReference type="Pfam" id="PF00005"/>
    </source>
</evidence>
<dbReference type="Pfam" id="PF00005">
    <property type="entry name" value="ABC_tran"/>
    <property type="match status" value="1"/>
</dbReference>
<dbReference type="EMBL" id="BAAAQD010000023">
    <property type="protein sequence ID" value="GAA1553290.1"/>
    <property type="molecule type" value="Genomic_DNA"/>
</dbReference>
<dbReference type="SUPFAM" id="SSF52540">
    <property type="entry name" value="P-loop containing nucleoside triphosphate hydrolases"/>
    <property type="match status" value="1"/>
</dbReference>
<keyword evidence="1" id="KW-0677">Repeat</keyword>
<dbReference type="InterPro" id="IPR003439">
    <property type="entry name" value="ABC_transporter-like_ATP-bd"/>
</dbReference>
<protein>
    <recommendedName>
        <fullName evidence="2">ABC transporter domain-containing protein</fullName>
    </recommendedName>
</protein>
<dbReference type="PANTHER" id="PTHR19211">
    <property type="entry name" value="ATP-BINDING TRANSPORT PROTEIN-RELATED"/>
    <property type="match status" value="1"/>
</dbReference>
<gene>
    <name evidence="3" type="ORF">GCM10009827_087500</name>
</gene>
<evidence type="ECO:0000313" key="4">
    <source>
        <dbReference type="Proteomes" id="UP001501470"/>
    </source>
</evidence>
<organism evidence="3 4">
    <name type="scientific">Dactylosporangium maewongense</name>
    <dbReference type="NCBI Taxonomy" id="634393"/>
    <lineage>
        <taxon>Bacteria</taxon>
        <taxon>Bacillati</taxon>
        <taxon>Actinomycetota</taxon>
        <taxon>Actinomycetes</taxon>
        <taxon>Micromonosporales</taxon>
        <taxon>Micromonosporaceae</taxon>
        <taxon>Dactylosporangium</taxon>
    </lineage>
</organism>
<dbReference type="Proteomes" id="UP001501470">
    <property type="component" value="Unassembled WGS sequence"/>
</dbReference>
<accession>A0ABN2C6E8</accession>
<dbReference type="RefSeq" id="WP_344509957.1">
    <property type="nucleotide sequence ID" value="NZ_BAAAQD010000023.1"/>
</dbReference>
<dbReference type="PANTHER" id="PTHR19211:SF14">
    <property type="entry name" value="ATP-BINDING CASSETTE SUB-FAMILY F MEMBER 1"/>
    <property type="match status" value="1"/>
</dbReference>
<name>A0ABN2C6E8_9ACTN</name>
<reference evidence="3 4" key="1">
    <citation type="journal article" date="2019" name="Int. J. Syst. Evol. Microbiol.">
        <title>The Global Catalogue of Microorganisms (GCM) 10K type strain sequencing project: providing services to taxonomists for standard genome sequencing and annotation.</title>
        <authorList>
            <consortium name="The Broad Institute Genomics Platform"/>
            <consortium name="The Broad Institute Genome Sequencing Center for Infectious Disease"/>
            <person name="Wu L."/>
            <person name="Ma J."/>
        </authorList>
    </citation>
    <scope>NUCLEOTIDE SEQUENCE [LARGE SCALE GENOMIC DNA]</scope>
    <source>
        <strain evidence="3 4">JCM 15933</strain>
    </source>
</reference>
<sequence>MSAPTVSGSCWAARVVLSDVTVTVSVGSRLAIVGENGRGKTTLLHVVAGMTVPDHGAVHRTARSGWPGRH</sequence>
<keyword evidence="4" id="KW-1185">Reference proteome</keyword>
<feature type="domain" description="ABC transporter" evidence="2">
    <location>
        <begin position="17"/>
        <end position="60"/>
    </location>
</feature>
<dbReference type="InterPro" id="IPR027417">
    <property type="entry name" value="P-loop_NTPase"/>
</dbReference>
<evidence type="ECO:0000256" key="1">
    <source>
        <dbReference type="ARBA" id="ARBA00022737"/>
    </source>
</evidence>
<dbReference type="InterPro" id="IPR050611">
    <property type="entry name" value="ABCF"/>
</dbReference>
<evidence type="ECO:0000313" key="3">
    <source>
        <dbReference type="EMBL" id="GAA1553290.1"/>
    </source>
</evidence>
<comment type="caution">
    <text evidence="3">The sequence shown here is derived from an EMBL/GenBank/DDBJ whole genome shotgun (WGS) entry which is preliminary data.</text>
</comment>
<proteinExistence type="predicted"/>
<dbReference type="Gene3D" id="3.40.50.300">
    <property type="entry name" value="P-loop containing nucleotide triphosphate hydrolases"/>
    <property type="match status" value="1"/>
</dbReference>